<comment type="caution">
    <text evidence="5">The sequence shown here is derived from an EMBL/GenBank/DDBJ whole genome shotgun (WGS) entry which is preliminary data.</text>
</comment>
<dbReference type="STRING" id="299467.A0A443S9K6"/>
<evidence type="ECO:0000256" key="1">
    <source>
        <dbReference type="ARBA" id="ARBA00009902"/>
    </source>
</evidence>
<dbReference type="OrthoDB" id="202537at2759"/>
<feature type="non-terminal residue" evidence="5">
    <location>
        <position position="132"/>
    </location>
</feature>
<dbReference type="GO" id="GO:0005737">
    <property type="term" value="C:cytoplasm"/>
    <property type="evidence" value="ECO:0007669"/>
    <property type="project" value="TreeGrafter"/>
</dbReference>
<keyword evidence="6" id="KW-1185">Reference proteome</keyword>
<evidence type="ECO:0000313" key="5">
    <source>
        <dbReference type="EMBL" id="RWS24238.1"/>
    </source>
</evidence>
<keyword evidence="3" id="KW-0326">Glycosidase</keyword>
<protein>
    <submittedName>
        <fullName evidence="5">Levanase-like protein</fullName>
    </submittedName>
</protein>
<dbReference type="Gene3D" id="2.115.10.20">
    <property type="entry name" value="Glycosyl hydrolase domain, family 43"/>
    <property type="match status" value="1"/>
</dbReference>
<dbReference type="InterPro" id="IPR013148">
    <property type="entry name" value="Glyco_hydro_32_N"/>
</dbReference>
<dbReference type="GO" id="GO:0004575">
    <property type="term" value="F:sucrose alpha-glucosidase activity"/>
    <property type="evidence" value="ECO:0007669"/>
    <property type="project" value="TreeGrafter"/>
</dbReference>
<dbReference type="PANTHER" id="PTHR42800">
    <property type="entry name" value="EXOINULINASE INUD (AFU_ORTHOLOGUE AFUA_5G00480)"/>
    <property type="match status" value="1"/>
</dbReference>
<organism evidence="5 6">
    <name type="scientific">Leptotrombidium deliense</name>
    <dbReference type="NCBI Taxonomy" id="299467"/>
    <lineage>
        <taxon>Eukaryota</taxon>
        <taxon>Metazoa</taxon>
        <taxon>Ecdysozoa</taxon>
        <taxon>Arthropoda</taxon>
        <taxon>Chelicerata</taxon>
        <taxon>Arachnida</taxon>
        <taxon>Acari</taxon>
        <taxon>Acariformes</taxon>
        <taxon>Trombidiformes</taxon>
        <taxon>Prostigmata</taxon>
        <taxon>Anystina</taxon>
        <taxon>Parasitengona</taxon>
        <taxon>Trombiculoidea</taxon>
        <taxon>Trombiculidae</taxon>
        <taxon>Leptotrombidium</taxon>
    </lineage>
</organism>
<comment type="similarity">
    <text evidence="1">Belongs to the glycosyl hydrolase 32 family.</text>
</comment>
<proteinExistence type="inferred from homology"/>
<sequence length="132" mass="15087">MYAEPHRPRVHFSLPRNWMNDPNGLVYANGVFHLFYQHNPFSSVWGPMHWGHAISEDLIHWKHLPTALKPNELGTIFSGCAVVDDNNVTGLQGQESTKPLIAIFTQHLESSENVQLQQQCLAYSVDNGYNWM</sequence>
<dbReference type="Pfam" id="PF00251">
    <property type="entry name" value="Glyco_hydro_32N"/>
    <property type="match status" value="1"/>
</dbReference>
<reference evidence="5 6" key="1">
    <citation type="journal article" date="2018" name="Gigascience">
        <title>Genomes of trombidid mites reveal novel predicted allergens and laterally-transferred genes associated with secondary metabolism.</title>
        <authorList>
            <person name="Dong X."/>
            <person name="Chaisiri K."/>
            <person name="Xia D."/>
            <person name="Armstrong S.D."/>
            <person name="Fang Y."/>
            <person name="Donnelly M.J."/>
            <person name="Kadowaki T."/>
            <person name="McGarry J.W."/>
            <person name="Darby A.C."/>
            <person name="Makepeace B.L."/>
        </authorList>
    </citation>
    <scope>NUCLEOTIDE SEQUENCE [LARGE SCALE GENOMIC DNA]</scope>
    <source>
        <strain evidence="5">UoL-UT</strain>
    </source>
</reference>
<keyword evidence="2" id="KW-0378">Hydrolase</keyword>
<evidence type="ECO:0000256" key="3">
    <source>
        <dbReference type="ARBA" id="ARBA00023295"/>
    </source>
</evidence>
<dbReference type="PANTHER" id="PTHR42800:SF1">
    <property type="entry name" value="EXOINULINASE INUD (AFU_ORTHOLOGUE AFUA_5G00480)"/>
    <property type="match status" value="1"/>
</dbReference>
<accession>A0A443S9K6</accession>
<dbReference type="EMBL" id="NCKV01005177">
    <property type="protein sequence ID" value="RWS24238.1"/>
    <property type="molecule type" value="Genomic_DNA"/>
</dbReference>
<feature type="domain" description="Glycosyl hydrolase family 32 N-terminal" evidence="4">
    <location>
        <begin position="11"/>
        <end position="131"/>
    </location>
</feature>
<dbReference type="InterPro" id="IPR023296">
    <property type="entry name" value="Glyco_hydro_beta-prop_sf"/>
</dbReference>
<evidence type="ECO:0000256" key="2">
    <source>
        <dbReference type="ARBA" id="ARBA00022801"/>
    </source>
</evidence>
<evidence type="ECO:0000259" key="4">
    <source>
        <dbReference type="Pfam" id="PF00251"/>
    </source>
</evidence>
<dbReference type="VEuPathDB" id="VectorBase:LDEU007802"/>
<dbReference type="AlphaFoldDB" id="A0A443S9K6"/>
<gene>
    <name evidence="5" type="ORF">B4U80_13881</name>
</gene>
<dbReference type="GO" id="GO:0005987">
    <property type="term" value="P:sucrose catabolic process"/>
    <property type="evidence" value="ECO:0007669"/>
    <property type="project" value="TreeGrafter"/>
</dbReference>
<evidence type="ECO:0000313" key="6">
    <source>
        <dbReference type="Proteomes" id="UP000288716"/>
    </source>
</evidence>
<name>A0A443S9K6_9ACAR</name>
<dbReference type="Proteomes" id="UP000288716">
    <property type="component" value="Unassembled WGS sequence"/>
</dbReference>
<dbReference type="SUPFAM" id="SSF75005">
    <property type="entry name" value="Arabinanase/levansucrase/invertase"/>
    <property type="match status" value="1"/>
</dbReference>